<keyword evidence="3" id="KW-0238">DNA-binding</keyword>
<keyword evidence="5" id="KW-0539">Nucleus</keyword>
<dbReference type="InterPro" id="IPR001138">
    <property type="entry name" value="Zn2Cys6_DnaBD"/>
</dbReference>
<dbReference type="GO" id="GO:0000981">
    <property type="term" value="F:DNA-binding transcription factor activity, RNA polymerase II-specific"/>
    <property type="evidence" value="ECO:0007669"/>
    <property type="project" value="InterPro"/>
</dbReference>
<evidence type="ECO:0000256" key="4">
    <source>
        <dbReference type="ARBA" id="ARBA00023163"/>
    </source>
</evidence>
<dbReference type="Pfam" id="PF00172">
    <property type="entry name" value="Zn_clus"/>
    <property type="match status" value="1"/>
</dbReference>
<organism evidence="7 8">
    <name type="scientific">Aspergillus japonicus CBS 114.51</name>
    <dbReference type="NCBI Taxonomy" id="1448312"/>
    <lineage>
        <taxon>Eukaryota</taxon>
        <taxon>Fungi</taxon>
        <taxon>Dikarya</taxon>
        <taxon>Ascomycota</taxon>
        <taxon>Pezizomycotina</taxon>
        <taxon>Eurotiomycetes</taxon>
        <taxon>Eurotiomycetidae</taxon>
        <taxon>Eurotiales</taxon>
        <taxon>Aspergillaceae</taxon>
        <taxon>Aspergillus</taxon>
        <taxon>Aspergillus subgen. Circumdati</taxon>
    </lineage>
</organism>
<protein>
    <recommendedName>
        <fullName evidence="6">Zn(2)-C6 fungal-type domain-containing protein</fullName>
    </recommendedName>
</protein>
<evidence type="ECO:0000256" key="1">
    <source>
        <dbReference type="ARBA" id="ARBA00004123"/>
    </source>
</evidence>
<evidence type="ECO:0000313" key="7">
    <source>
        <dbReference type="EMBL" id="RAH82625.1"/>
    </source>
</evidence>
<dbReference type="PROSITE" id="PS00463">
    <property type="entry name" value="ZN2_CY6_FUNGAL_1"/>
    <property type="match status" value="1"/>
</dbReference>
<dbReference type="InterPro" id="IPR036864">
    <property type="entry name" value="Zn2-C6_fun-type_DNA-bd_sf"/>
</dbReference>
<keyword evidence="4" id="KW-0804">Transcription</keyword>
<dbReference type="GeneID" id="37175641"/>
<dbReference type="PANTHER" id="PTHR37534:SF39">
    <property type="entry name" value="TRANSCRIPTION FACTOR DOMAIN-CONTAINING PROTEIN"/>
    <property type="match status" value="1"/>
</dbReference>
<dbReference type="GO" id="GO:0045944">
    <property type="term" value="P:positive regulation of transcription by RNA polymerase II"/>
    <property type="evidence" value="ECO:0007669"/>
    <property type="project" value="TreeGrafter"/>
</dbReference>
<sequence>MSRSCGTCRDRRISCDRTAPICLQCAHSNRVCQGYGIRLSWPKPKDRRRAMVGKPSLKSEGTAQPSAHVRLVNFSTFDMNLHHHLTGSNSCHSAQLTLRSPMPFNPSHLDIAEKDLLQYFRCIASRSLTTFTHDPVDLGNIIMHLTLLNDSPSAAAVLRSLLALSSVHRDGLQSQAAGLKISALKALIAAPKHDITAIEAAQHVAAGMLLCSFEIHRASCTSDQWMTYLIGAKRIIKASSLESSGEFGPLIDWVHYHDVLSRFSNIHWRPKLVDVDSPSSESSAETLSLSPGMPSVHNTPLALLSDICDAVSALLPDIMLTDDRDDHQAFLKTLAFRIRNISSTEISPSNSRSRTMTALFQCAMLVYLNRASMDLLEPAAETERRIQNAFATFTQLDACERQFPLFILGCEARSDHERSIVLDLITRTEEHASSRSLYLVRKMIEAIWIQDDLAKGEINYTNKLTAIISCCAILPTFV</sequence>
<dbReference type="RefSeq" id="XP_025528519.1">
    <property type="nucleotide sequence ID" value="XM_025671949.1"/>
</dbReference>
<evidence type="ECO:0000256" key="5">
    <source>
        <dbReference type="ARBA" id="ARBA00023242"/>
    </source>
</evidence>
<dbReference type="GO" id="GO:0000976">
    <property type="term" value="F:transcription cis-regulatory region binding"/>
    <property type="evidence" value="ECO:0007669"/>
    <property type="project" value="TreeGrafter"/>
</dbReference>
<feature type="domain" description="Zn(2)-C6 fungal-type" evidence="6">
    <location>
        <begin position="4"/>
        <end position="32"/>
    </location>
</feature>
<evidence type="ECO:0000313" key="8">
    <source>
        <dbReference type="Proteomes" id="UP000249497"/>
    </source>
</evidence>
<dbReference type="GO" id="GO:0008270">
    <property type="term" value="F:zinc ion binding"/>
    <property type="evidence" value="ECO:0007669"/>
    <property type="project" value="InterPro"/>
</dbReference>
<comment type="subcellular location">
    <subcellularLocation>
        <location evidence="1">Nucleus</location>
    </subcellularLocation>
</comment>
<dbReference type="PANTHER" id="PTHR37534">
    <property type="entry name" value="TRANSCRIPTIONAL ACTIVATOR PROTEIN UGA3"/>
    <property type="match status" value="1"/>
</dbReference>
<keyword evidence="8" id="KW-1185">Reference proteome</keyword>
<evidence type="ECO:0000256" key="2">
    <source>
        <dbReference type="ARBA" id="ARBA00023015"/>
    </source>
</evidence>
<proteinExistence type="predicted"/>
<dbReference type="Gene3D" id="4.10.240.10">
    <property type="entry name" value="Zn(2)-C6 fungal-type DNA-binding domain"/>
    <property type="match status" value="1"/>
</dbReference>
<dbReference type="InterPro" id="IPR021858">
    <property type="entry name" value="Fun_TF"/>
</dbReference>
<evidence type="ECO:0000259" key="6">
    <source>
        <dbReference type="PROSITE" id="PS50048"/>
    </source>
</evidence>
<dbReference type="OrthoDB" id="5130013at2759"/>
<reference evidence="7 8" key="1">
    <citation type="submission" date="2018-02" db="EMBL/GenBank/DDBJ databases">
        <title>The genomes of Aspergillus section Nigri reveals drivers in fungal speciation.</title>
        <authorList>
            <consortium name="DOE Joint Genome Institute"/>
            <person name="Vesth T.C."/>
            <person name="Nybo J."/>
            <person name="Theobald S."/>
            <person name="Brandl J."/>
            <person name="Frisvad J.C."/>
            <person name="Nielsen K.F."/>
            <person name="Lyhne E.K."/>
            <person name="Kogle M.E."/>
            <person name="Kuo A."/>
            <person name="Riley R."/>
            <person name="Clum A."/>
            <person name="Nolan M."/>
            <person name="Lipzen A."/>
            <person name="Salamov A."/>
            <person name="Henrissat B."/>
            <person name="Wiebenga A."/>
            <person name="De vries R.P."/>
            <person name="Grigoriev I.V."/>
            <person name="Mortensen U.H."/>
            <person name="Andersen M.R."/>
            <person name="Baker S.E."/>
        </authorList>
    </citation>
    <scope>NUCLEOTIDE SEQUENCE [LARGE SCALE GENOMIC DNA]</scope>
    <source>
        <strain evidence="7 8">CBS 114.51</strain>
    </source>
</reference>
<dbReference type="SUPFAM" id="SSF57701">
    <property type="entry name" value="Zn2/Cys6 DNA-binding domain"/>
    <property type="match status" value="1"/>
</dbReference>
<dbReference type="EMBL" id="KZ824788">
    <property type="protein sequence ID" value="RAH82625.1"/>
    <property type="molecule type" value="Genomic_DNA"/>
</dbReference>
<dbReference type="Pfam" id="PF11951">
    <property type="entry name" value="Fungal_trans_2"/>
    <property type="match status" value="1"/>
</dbReference>
<evidence type="ECO:0000256" key="3">
    <source>
        <dbReference type="ARBA" id="ARBA00023125"/>
    </source>
</evidence>
<dbReference type="AlphaFoldDB" id="A0A8T8X3K4"/>
<accession>A0A8T8X3K4</accession>
<dbReference type="Proteomes" id="UP000249497">
    <property type="component" value="Unassembled WGS sequence"/>
</dbReference>
<gene>
    <name evidence="7" type="ORF">BO86DRAFT_388789</name>
</gene>
<dbReference type="GO" id="GO:0005634">
    <property type="term" value="C:nucleus"/>
    <property type="evidence" value="ECO:0007669"/>
    <property type="project" value="UniProtKB-SubCell"/>
</dbReference>
<dbReference type="PROSITE" id="PS50048">
    <property type="entry name" value="ZN2_CY6_FUNGAL_2"/>
    <property type="match status" value="1"/>
</dbReference>
<name>A0A8T8X3K4_ASPJA</name>
<dbReference type="CDD" id="cd00067">
    <property type="entry name" value="GAL4"/>
    <property type="match status" value="1"/>
</dbReference>
<keyword evidence="2" id="KW-0805">Transcription regulation</keyword>
<dbReference type="SMART" id="SM00066">
    <property type="entry name" value="GAL4"/>
    <property type="match status" value="1"/>
</dbReference>